<dbReference type="EMBL" id="JACHNE010000001">
    <property type="protein sequence ID" value="MBB5799262.1"/>
    <property type="molecule type" value="Genomic_DNA"/>
</dbReference>
<keyword evidence="2" id="KW-1185">Reference proteome</keyword>
<comment type="caution">
    <text evidence="1">The sequence shown here is derived from an EMBL/GenBank/DDBJ whole genome shotgun (WGS) entry which is preliminary data.</text>
</comment>
<dbReference type="RefSeq" id="WP_184991455.1">
    <property type="nucleotide sequence ID" value="NZ_JACHNE010000001.1"/>
</dbReference>
<dbReference type="Proteomes" id="UP000590647">
    <property type="component" value="Unassembled WGS sequence"/>
</dbReference>
<gene>
    <name evidence="1" type="ORF">HDA41_007226</name>
</gene>
<organism evidence="1 2">
    <name type="scientific">Streptomyces caelestis</name>
    <dbReference type="NCBI Taxonomy" id="36816"/>
    <lineage>
        <taxon>Bacteria</taxon>
        <taxon>Bacillati</taxon>
        <taxon>Actinomycetota</taxon>
        <taxon>Actinomycetes</taxon>
        <taxon>Kitasatosporales</taxon>
        <taxon>Streptomycetaceae</taxon>
        <taxon>Streptomyces</taxon>
    </lineage>
</organism>
<proteinExistence type="predicted"/>
<dbReference type="AlphaFoldDB" id="A0A7W9HBK8"/>
<reference evidence="1 2" key="1">
    <citation type="submission" date="2020-08" db="EMBL/GenBank/DDBJ databases">
        <title>Sequencing the genomes of 1000 actinobacteria strains.</title>
        <authorList>
            <person name="Klenk H.-P."/>
        </authorList>
    </citation>
    <scope>NUCLEOTIDE SEQUENCE [LARGE SCALE GENOMIC DNA]</scope>
    <source>
        <strain evidence="1 2">DSM 40084</strain>
    </source>
</reference>
<protein>
    <recommendedName>
        <fullName evidence="3">Transposase IS4-like domain-containing protein</fullName>
    </recommendedName>
</protein>
<evidence type="ECO:0000313" key="1">
    <source>
        <dbReference type="EMBL" id="MBB5799262.1"/>
    </source>
</evidence>
<name>A0A7W9HBK8_9ACTN</name>
<sequence>MRRRRDLDTGNLTFERIYLITSLPPGAATGAELAAWIRGHWKIENQLHHAHDTALPAPHHGLPAQHRLRVATARTATPTSLPPSAIPA</sequence>
<evidence type="ECO:0000313" key="2">
    <source>
        <dbReference type="Proteomes" id="UP000590647"/>
    </source>
</evidence>
<accession>A0A7W9HBK8</accession>
<evidence type="ECO:0008006" key="3">
    <source>
        <dbReference type="Google" id="ProtNLM"/>
    </source>
</evidence>